<dbReference type="RefSeq" id="WP_014242900.1">
    <property type="nucleotide sequence ID" value="NC_016620.1"/>
</dbReference>
<feature type="transmembrane region" description="Helical" evidence="1">
    <location>
        <begin position="20"/>
        <end position="39"/>
    </location>
</feature>
<organism evidence="2 3">
    <name type="scientific">Halobacteriovorax marinus (strain ATCC BAA-682 / DSM 15412 / SJ)</name>
    <name type="common">Bacteriovorax marinus</name>
    <dbReference type="NCBI Taxonomy" id="862908"/>
    <lineage>
        <taxon>Bacteria</taxon>
        <taxon>Pseudomonadati</taxon>
        <taxon>Bdellovibrionota</taxon>
        <taxon>Bacteriovoracia</taxon>
        <taxon>Bacteriovoracales</taxon>
        <taxon>Halobacteriovoraceae</taxon>
        <taxon>Halobacteriovorax</taxon>
    </lineage>
</organism>
<dbReference type="STRING" id="862908.BMS_0177"/>
<dbReference type="OrthoDB" id="5293071at2"/>
<dbReference type="KEGG" id="bmx:BMS_0177"/>
<evidence type="ECO:0000313" key="3">
    <source>
        <dbReference type="Proteomes" id="UP000008963"/>
    </source>
</evidence>
<keyword evidence="1" id="KW-0812">Transmembrane</keyword>
<evidence type="ECO:0000256" key="1">
    <source>
        <dbReference type="SAM" id="Phobius"/>
    </source>
</evidence>
<reference evidence="3" key="1">
    <citation type="journal article" date="2013" name="ISME J.">
        <title>A small predatory core genome in the divergent marine Bacteriovorax marinus SJ and the terrestrial Bdellovibrio bacteriovorus.</title>
        <authorList>
            <person name="Crossman L.C."/>
            <person name="Chen H."/>
            <person name="Cerdeno-Tarraga A.M."/>
            <person name="Brooks K."/>
            <person name="Quail M.A."/>
            <person name="Pineiro S.A."/>
            <person name="Hobley L."/>
            <person name="Sockett R.E."/>
            <person name="Bentley S.D."/>
            <person name="Parkhill J."/>
            <person name="Williams H.N."/>
            <person name="Stine O.C."/>
        </authorList>
    </citation>
    <scope>NUCLEOTIDE SEQUENCE [LARGE SCALE GENOMIC DNA]</scope>
    <source>
        <strain evidence="3">ATCC BAA-682 / DSM 15412 / SJ</strain>
    </source>
</reference>
<dbReference type="HOGENOM" id="CLU_1515878_0_0_7"/>
<keyword evidence="3" id="KW-1185">Reference proteome</keyword>
<evidence type="ECO:0000313" key="2">
    <source>
        <dbReference type="EMBL" id="CBW25111.1"/>
    </source>
</evidence>
<proteinExistence type="predicted"/>
<keyword evidence="1" id="KW-0472">Membrane</keyword>
<dbReference type="AlphaFoldDB" id="E1X2R6"/>
<dbReference type="Proteomes" id="UP000008963">
    <property type="component" value="Chromosome"/>
</dbReference>
<sequence length="177" mass="20180">MAVKKLKKNILRNEEGQAIFEFVLFLPFIIFLYTVLINITNSINGSINQQKATRGYFYRLVKHDSRTPNRVDIEFLLGSGINVMGASSVGWRRKSVGDTQSFGTCYKFMNFFGNETDEECDESRIGEVTSNFIKLFTFYGVCGETYMKSTSGYVEGTNFLRYGSFADQLGYDQCVQK</sequence>
<dbReference type="PATRIC" id="fig|862908.3.peg.171"/>
<accession>E1X2R6</accession>
<gene>
    <name evidence="2" type="ordered locus">BMS_0177</name>
</gene>
<keyword evidence="1" id="KW-1133">Transmembrane helix</keyword>
<protein>
    <submittedName>
        <fullName evidence="2">Membrane protein</fullName>
    </submittedName>
</protein>
<name>E1X2R6_HALMS</name>
<dbReference type="EMBL" id="FQ312005">
    <property type="protein sequence ID" value="CBW25111.1"/>
    <property type="molecule type" value="Genomic_DNA"/>
</dbReference>